<dbReference type="InterPro" id="IPR017520">
    <property type="entry name" value="CHP03086"/>
</dbReference>
<dbReference type="InterPro" id="IPR024344">
    <property type="entry name" value="MDMPI_metal-binding"/>
</dbReference>
<dbReference type="SUPFAM" id="SSF109854">
    <property type="entry name" value="DinB/YfiT-like putative metalloenzymes"/>
    <property type="match status" value="1"/>
</dbReference>
<keyword evidence="3" id="KW-1185">Reference proteome</keyword>
<feature type="domain" description="Mycothiol-dependent maleylpyruvate isomerase metal-binding" evidence="1">
    <location>
        <begin position="8"/>
        <end position="144"/>
    </location>
</feature>
<evidence type="ECO:0000313" key="2">
    <source>
        <dbReference type="EMBL" id="SEN14333.1"/>
    </source>
</evidence>
<dbReference type="NCBIfam" id="TIGR03083">
    <property type="entry name" value="maleylpyruvate isomerase family mycothiol-dependent enzyme"/>
    <property type="match status" value="1"/>
</dbReference>
<protein>
    <submittedName>
        <fullName evidence="2">TIGR03086 family protein</fullName>
    </submittedName>
</protein>
<reference evidence="2 3" key="1">
    <citation type="submission" date="2016-10" db="EMBL/GenBank/DDBJ databases">
        <authorList>
            <person name="de Groot N.N."/>
        </authorList>
    </citation>
    <scope>NUCLEOTIDE SEQUENCE [LARGE SCALE GENOMIC DNA]</scope>
    <source>
        <strain evidence="2 3">DSM 43357</strain>
    </source>
</reference>
<proteinExistence type="predicted"/>
<name>A0A1H8E4E9_9ACTN</name>
<dbReference type="GO" id="GO:0046872">
    <property type="term" value="F:metal ion binding"/>
    <property type="evidence" value="ECO:0007669"/>
    <property type="project" value="InterPro"/>
</dbReference>
<dbReference type="RefSeq" id="WP_091104709.1">
    <property type="nucleotide sequence ID" value="NZ_FOBF01000022.1"/>
</dbReference>
<dbReference type="Pfam" id="PF11716">
    <property type="entry name" value="MDMPI_N"/>
    <property type="match status" value="1"/>
</dbReference>
<dbReference type="Proteomes" id="UP000198953">
    <property type="component" value="Unassembled WGS sequence"/>
</dbReference>
<dbReference type="InterPro" id="IPR034660">
    <property type="entry name" value="DinB/YfiT-like"/>
</dbReference>
<dbReference type="STRING" id="46177.SAMN05660976_06910"/>
<dbReference type="Gene3D" id="1.20.120.450">
    <property type="entry name" value="dinb family like domain"/>
    <property type="match status" value="1"/>
</dbReference>
<organism evidence="2 3">
    <name type="scientific">Nonomuraea pusilla</name>
    <dbReference type="NCBI Taxonomy" id="46177"/>
    <lineage>
        <taxon>Bacteria</taxon>
        <taxon>Bacillati</taxon>
        <taxon>Actinomycetota</taxon>
        <taxon>Actinomycetes</taxon>
        <taxon>Streptosporangiales</taxon>
        <taxon>Streptosporangiaceae</taxon>
        <taxon>Nonomuraea</taxon>
    </lineage>
</organism>
<dbReference type="InterPro" id="IPR017517">
    <property type="entry name" value="Maleyloyr_isom"/>
</dbReference>
<dbReference type="OrthoDB" id="5185819at2"/>
<evidence type="ECO:0000313" key="3">
    <source>
        <dbReference type="Proteomes" id="UP000198953"/>
    </source>
</evidence>
<evidence type="ECO:0000259" key="1">
    <source>
        <dbReference type="Pfam" id="PF11716"/>
    </source>
</evidence>
<dbReference type="AlphaFoldDB" id="A0A1H8E4E9"/>
<gene>
    <name evidence="2" type="ORF">SAMN05660976_06910</name>
</gene>
<dbReference type="EMBL" id="FOBF01000022">
    <property type="protein sequence ID" value="SEN14333.1"/>
    <property type="molecule type" value="Genomic_DNA"/>
</dbReference>
<accession>A0A1H8E4E9</accession>
<dbReference type="NCBIfam" id="TIGR03086">
    <property type="entry name" value="TIGR03086 family metal-binding protein"/>
    <property type="match status" value="1"/>
</dbReference>
<sequence length="204" mass="21574">MLGLSLLERAVDYTQGSLRVVTRTALCRPTPCAGWTLGTLLAHLDDSLRALREAADGDVALAGRPSARAARTPLLVRDTVADVLTAWRHPFHTQGERDGTVEAGEPGAVAQSCGGVGVGDRWLSRPVVAAVGAMEVAVHGWDVAAACGEPRPMPDPLAEELLDLAPLFVAPADRPGRFAPAVQVMPYASAHDRLLAYLGRDPHH</sequence>